<reference evidence="4" key="1">
    <citation type="journal article" date="2017" name="Front. Plant Sci.">
        <title>Climate Clever Clovers: New Paradigm to Reduce the Environmental Footprint of Ruminants by Breeding Low Methanogenic Forages Utilizing Haplotype Variation.</title>
        <authorList>
            <person name="Kaur P."/>
            <person name="Appels R."/>
            <person name="Bayer P.E."/>
            <person name="Keeble-Gagnere G."/>
            <person name="Wang J."/>
            <person name="Hirakawa H."/>
            <person name="Shirasawa K."/>
            <person name="Vercoe P."/>
            <person name="Stefanova K."/>
            <person name="Durmic Z."/>
            <person name="Nichols P."/>
            <person name="Revell C."/>
            <person name="Isobe S.N."/>
            <person name="Edwards D."/>
            <person name="Erskine W."/>
        </authorList>
    </citation>
    <scope>NUCLEOTIDE SEQUENCE [LARGE SCALE GENOMIC DNA]</scope>
    <source>
        <strain evidence="4">cv. Daliak</strain>
    </source>
</reference>
<dbReference type="Pfam" id="PF02721">
    <property type="entry name" value="DUF223"/>
    <property type="match status" value="1"/>
</dbReference>
<sequence length="474" mass="53313">MVRPLETIKDINDSKSLWKVAVLVKDMWTVTNYKQTQYVEMVLTDKQGHDIQVIVPSTLTQHFKEVLAENNTFTLQNIEHKIHMPPYKFTEFSDIKQGKVRPDVVVDIIGVFHELDYTQTVAGNKKIQINFTLKDLKGDIIKCTLWGDFGLQFQNYNNTRSDWGPTVILIHNGKIKEATENYELGVSNAWNGTKLFINDDIAPINKFKKSLSADQQCSSQSLSLTCQTQMLSQSSSFSQMSGPEKFMQHASILPIYATRNNTTVCATVGHTVKLRPNPKGWYYKACCKCPKAAKGDTLPLRCPDSRETNAINLRTFAFRAKWQRSWDTFSVQALKEDGAIVKKIIELFPITTTTPSNDEGTSKLLITTTTPSNDEGTSKLLITTTTPSTHEIKDTVVVDNIVDVEIKDDVIYPTQDLSASSEYDPEAVSELTPYRGKRVSASSSHSQNSEQDDCPTQFSSTKMKKTIKIDKNPL</sequence>
<dbReference type="EMBL" id="DF974575">
    <property type="protein sequence ID" value="GAU49502.1"/>
    <property type="molecule type" value="Genomic_DNA"/>
</dbReference>
<gene>
    <name evidence="3" type="ORF">TSUD_287320</name>
</gene>
<dbReference type="AlphaFoldDB" id="A0A2Z6PH68"/>
<dbReference type="CDD" id="cd04480">
    <property type="entry name" value="RPA1_DBD_A_like"/>
    <property type="match status" value="1"/>
</dbReference>
<dbReference type="Gene3D" id="2.40.50.140">
    <property type="entry name" value="Nucleic acid-binding proteins"/>
    <property type="match status" value="2"/>
</dbReference>
<dbReference type="PANTHER" id="PTHR47165">
    <property type="entry name" value="OS03G0429900 PROTEIN"/>
    <property type="match status" value="1"/>
</dbReference>
<dbReference type="SUPFAM" id="SSF50249">
    <property type="entry name" value="Nucleic acid-binding proteins"/>
    <property type="match status" value="2"/>
</dbReference>
<keyword evidence="4" id="KW-1185">Reference proteome</keyword>
<evidence type="ECO:0000313" key="4">
    <source>
        <dbReference type="Proteomes" id="UP000242715"/>
    </source>
</evidence>
<feature type="compositionally biased region" description="Low complexity" evidence="1">
    <location>
        <begin position="440"/>
        <end position="449"/>
    </location>
</feature>
<dbReference type="InterPro" id="IPR003871">
    <property type="entry name" value="RFA1B/D_OB_1st"/>
</dbReference>
<feature type="domain" description="Replication protein A 70 kDa DNA-binding subunit B/D first OB fold" evidence="2">
    <location>
        <begin position="6"/>
        <end position="91"/>
    </location>
</feature>
<name>A0A2Z6PH68_TRISU</name>
<protein>
    <recommendedName>
        <fullName evidence="2">Replication protein A 70 kDa DNA-binding subunit B/D first OB fold domain-containing protein</fullName>
    </recommendedName>
</protein>
<dbReference type="CDD" id="cd04481">
    <property type="entry name" value="RPA1_DBD_B_like"/>
    <property type="match status" value="1"/>
</dbReference>
<dbReference type="OrthoDB" id="1436396at2759"/>
<dbReference type="PANTHER" id="PTHR47165:SF4">
    <property type="entry name" value="OS03G0429900 PROTEIN"/>
    <property type="match status" value="1"/>
</dbReference>
<feature type="region of interest" description="Disordered" evidence="1">
    <location>
        <begin position="417"/>
        <end position="474"/>
    </location>
</feature>
<dbReference type="Proteomes" id="UP000242715">
    <property type="component" value="Unassembled WGS sequence"/>
</dbReference>
<evidence type="ECO:0000313" key="3">
    <source>
        <dbReference type="EMBL" id="GAU49502.1"/>
    </source>
</evidence>
<organism evidence="3 4">
    <name type="scientific">Trifolium subterraneum</name>
    <name type="common">Subterranean clover</name>
    <dbReference type="NCBI Taxonomy" id="3900"/>
    <lineage>
        <taxon>Eukaryota</taxon>
        <taxon>Viridiplantae</taxon>
        <taxon>Streptophyta</taxon>
        <taxon>Embryophyta</taxon>
        <taxon>Tracheophyta</taxon>
        <taxon>Spermatophyta</taxon>
        <taxon>Magnoliopsida</taxon>
        <taxon>eudicotyledons</taxon>
        <taxon>Gunneridae</taxon>
        <taxon>Pentapetalae</taxon>
        <taxon>rosids</taxon>
        <taxon>fabids</taxon>
        <taxon>Fabales</taxon>
        <taxon>Fabaceae</taxon>
        <taxon>Papilionoideae</taxon>
        <taxon>50 kb inversion clade</taxon>
        <taxon>NPAAA clade</taxon>
        <taxon>Hologalegina</taxon>
        <taxon>IRL clade</taxon>
        <taxon>Trifolieae</taxon>
        <taxon>Trifolium</taxon>
    </lineage>
</organism>
<proteinExistence type="predicted"/>
<evidence type="ECO:0000259" key="2">
    <source>
        <dbReference type="Pfam" id="PF02721"/>
    </source>
</evidence>
<dbReference type="InterPro" id="IPR012340">
    <property type="entry name" value="NA-bd_OB-fold"/>
</dbReference>
<accession>A0A2Z6PH68</accession>
<evidence type="ECO:0000256" key="1">
    <source>
        <dbReference type="SAM" id="MobiDB-lite"/>
    </source>
</evidence>